<comment type="similarity">
    <text evidence="1">Belongs to the membrane fusion protein (MFP) (TC 8.A.1) family.</text>
</comment>
<feature type="domain" description="YknX-like C-terminal permuted SH3-like" evidence="3">
    <location>
        <begin position="321"/>
        <end position="386"/>
    </location>
</feature>
<organism evidence="4 5">
    <name type="scientific">Desulfitobacterium chlororespirans DSM 11544</name>
    <dbReference type="NCBI Taxonomy" id="1121395"/>
    <lineage>
        <taxon>Bacteria</taxon>
        <taxon>Bacillati</taxon>
        <taxon>Bacillota</taxon>
        <taxon>Clostridia</taxon>
        <taxon>Eubacteriales</taxon>
        <taxon>Desulfitobacteriaceae</taxon>
        <taxon>Desulfitobacterium</taxon>
    </lineage>
</organism>
<dbReference type="NCBIfam" id="TIGR01730">
    <property type="entry name" value="RND_mfp"/>
    <property type="match status" value="1"/>
</dbReference>
<dbReference type="Gene3D" id="2.40.30.170">
    <property type="match status" value="1"/>
</dbReference>
<dbReference type="RefSeq" id="WP_072774259.1">
    <property type="nucleotide sequence ID" value="NZ_FRDN01000013.1"/>
</dbReference>
<dbReference type="AlphaFoldDB" id="A0A1M7UKU8"/>
<proteinExistence type="inferred from homology"/>
<dbReference type="Proteomes" id="UP000184010">
    <property type="component" value="Unassembled WGS sequence"/>
</dbReference>
<dbReference type="PANTHER" id="PTHR30469">
    <property type="entry name" value="MULTIDRUG RESISTANCE PROTEIN MDTA"/>
    <property type="match status" value="1"/>
</dbReference>
<dbReference type="Gene3D" id="2.40.50.100">
    <property type="match status" value="1"/>
</dbReference>
<dbReference type="GO" id="GO:1990281">
    <property type="term" value="C:efflux pump complex"/>
    <property type="evidence" value="ECO:0007669"/>
    <property type="project" value="TreeGrafter"/>
</dbReference>
<dbReference type="InterPro" id="IPR058637">
    <property type="entry name" value="YknX-like_C"/>
</dbReference>
<dbReference type="Gene3D" id="1.10.287.470">
    <property type="entry name" value="Helix hairpin bin"/>
    <property type="match status" value="1"/>
</dbReference>
<keyword evidence="5" id="KW-1185">Reference proteome</keyword>
<accession>A0A1M7UKU8</accession>
<dbReference type="SUPFAM" id="SSF111369">
    <property type="entry name" value="HlyD-like secretion proteins"/>
    <property type="match status" value="1"/>
</dbReference>
<evidence type="ECO:0000313" key="5">
    <source>
        <dbReference type="Proteomes" id="UP000184010"/>
    </source>
</evidence>
<evidence type="ECO:0000313" key="4">
    <source>
        <dbReference type="EMBL" id="SHN83507.1"/>
    </source>
</evidence>
<dbReference type="EMBL" id="FRDN01000013">
    <property type="protein sequence ID" value="SHN83507.1"/>
    <property type="molecule type" value="Genomic_DNA"/>
</dbReference>
<dbReference type="STRING" id="1121395.SAMN02745215_04051"/>
<evidence type="ECO:0000259" key="3">
    <source>
        <dbReference type="Pfam" id="PF25989"/>
    </source>
</evidence>
<evidence type="ECO:0000259" key="2">
    <source>
        <dbReference type="Pfam" id="PF25917"/>
    </source>
</evidence>
<dbReference type="Pfam" id="PF25917">
    <property type="entry name" value="BSH_RND"/>
    <property type="match status" value="1"/>
</dbReference>
<protein>
    <submittedName>
        <fullName evidence="4">HlyD family secretion protein</fullName>
    </submittedName>
</protein>
<name>A0A1M7UKU8_9FIRM</name>
<dbReference type="Gene3D" id="2.40.420.20">
    <property type="match status" value="1"/>
</dbReference>
<dbReference type="Pfam" id="PF25989">
    <property type="entry name" value="YknX_C"/>
    <property type="match status" value="1"/>
</dbReference>
<sequence length="391" mass="41746">MNIPTDLQKVKKDKRNMRLTKKLLWVIGILLVLAAGLGWTLSNRGTPAEAAPVKLGDIQKYVEETGEVKCSDSATVYLEGSGLIKRIAVETGQQVQKGDLLLSMDREQLEISLKNAAELLNQAKAQSAAGEEAYTMALKDYDNTKSLAEAGAASEWELTQKEAALRSADAVRSGNQAELEQAELSVANSSLALSKQQVLAPLKGTILQKRVEVNAFGVPGTVAFAIGDTENLEIQTKILAEDAARIQVGNKATLTVRTKEQQALAGTVVKIAPTAEDEVSSLGVKQKKVTITIKPLDAKVALLPGSEVDVRVITETKSGVVIVPAGAVFDYRGQSCVFTVEEGKAVLRTVQRGIQNGSLCEITEGLQEGETVLSAPDNSIEEGTRILSPLQ</sequence>
<dbReference type="GO" id="GO:0015562">
    <property type="term" value="F:efflux transmembrane transporter activity"/>
    <property type="evidence" value="ECO:0007669"/>
    <property type="project" value="TreeGrafter"/>
</dbReference>
<evidence type="ECO:0000256" key="1">
    <source>
        <dbReference type="ARBA" id="ARBA00009477"/>
    </source>
</evidence>
<gene>
    <name evidence="4" type="ORF">SAMN02745215_04051</name>
</gene>
<dbReference type="InterPro" id="IPR006143">
    <property type="entry name" value="RND_pump_MFP"/>
</dbReference>
<reference evidence="5" key="1">
    <citation type="submission" date="2016-12" db="EMBL/GenBank/DDBJ databases">
        <authorList>
            <person name="Varghese N."/>
            <person name="Submissions S."/>
        </authorList>
    </citation>
    <scope>NUCLEOTIDE SEQUENCE [LARGE SCALE GENOMIC DNA]</scope>
    <source>
        <strain evidence="5">DSM 11544</strain>
    </source>
</reference>
<feature type="domain" description="Multidrug resistance protein MdtA-like barrel-sandwich hybrid" evidence="2">
    <location>
        <begin position="79"/>
        <end position="215"/>
    </location>
</feature>
<dbReference type="InterPro" id="IPR058625">
    <property type="entry name" value="MdtA-like_BSH"/>
</dbReference>